<keyword evidence="4" id="KW-0067">ATP-binding</keyword>
<keyword evidence="3" id="KW-0418">Kinase</keyword>
<dbReference type="PROSITE" id="PS50011">
    <property type="entry name" value="PROTEIN_KINASE_DOM"/>
    <property type="match status" value="1"/>
</dbReference>
<evidence type="ECO:0000256" key="3">
    <source>
        <dbReference type="ARBA" id="ARBA00022777"/>
    </source>
</evidence>
<organism evidence="6 7">
    <name type="scientific">Durusdinium trenchii</name>
    <dbReference type="NCBI Taxonomy" id="1381693"/>
    <lineage>
        <taxon>Eukaryota</taxon>
        <taxon>Sar</taxon>
        <taxon>Alveolata</taxon>
        <taxon>Dinophyceae</taxon>
        <taxon>Suessiales</taxon>
        <taxon>Symbiodiniaceae</taxon>
        <taxon>Durusdinium</taxon>
    </lineage>
</organism>
<dbReference type="InterPro" id="IPR000719">
    <property type="entry name" value="Prot_kinase_dom"/>
</dbReference>
<evidence type="ECO:0000313" key="6">
    <source>
        <dbReference type="EMBL" id="CAK9073843.1"/>
    </source>
</evidence>
<dbReference type="EMBL" id="CAXAMN010022929">
    <property type="protein sequence ID" value="CAK9073843.1"/>
    <property type="molecule type" value="Genomic_DNA"/>
</dbReference>
<feature type="domain" description="Protein kinase" evidence="5">
    <location>
        <begin position="50"/>
        <end position="277"/>
    </location>
</feature>
<dbReference type="Pfam" id="PF00069">
    <property type="entry name" value="Pkinase"/>
    <property type="match status" value="1"/>
</dbReference>
<protein>
    <recommendedName>
        <fullName evidence="5">Protein kinase domain-containing protein</fullName>
    </recommendedName>
</protein>
<evidence type="ECO:0000256" key="2">
    <source>
        <dbReference type="ARBA" id="ARBA00022741"/>
    </source>
</evidence>
<reference evidence="6 7" key="1">
    <citation type="submission" date="2024-02" db="EMBL/GenBank/DDBJ databases">
        <authorList>
            <person name="Chen Y."/>
            <person name="Shah S."/>
            <person name="Dougan E. K."/>
            <person name="Thang M."/>
            <person name="Chan C."/>
        </authorList>
    </citation>
    <scope>NUCLEOTIDE SEQUENCE [LARGE SCALE GENOMIC DNA]</scope>
</reference>
<dbReference type="InterPro" id="IPR045269">
    <property type="entry name" value="Atg1-like"/>
</dbReference>
<proteinExistence type="predicted"/>
<dbReference type="Gene3D" id="1.10.510.10">
    <property type="entry name" value="Transferase(Phosphotransferase) domain 1"/>
    <property type="match status" value="1"/>
</dbReference>
<dbReference type="PANTHER" id="PTHR24348">
    <property type="entry name" value="SERINE/THREONINE-PROTEIN KINASE UNC-51-RELATED"/>
    <property type="match status" value="1"/>
</dbReference>
<evidence type="ECO:0000259" key="5">
    <source>
        <dbReference type="PROSITE" id="PS50011"/>
    </source>
</evidence>
<keyword evidence="2" id="KW-0547">Nucleotide-binding</keyword>
<feature type="non-terminal residue" evidence="6">
    <location>
        <position position="277"/>
    </location>
</feature>
<gene>
    <name evidence="6" type="ORF">CCMP2556_LOCUS36385</name>
</gene>
<keyword evidence="1" id="KW-0808">Transferase</keyword>
<sequence length="277" mass="31679">MSCCSMLFGTCNTHGPCSCSSDTSTMHGGSLRADDFFPDPYDAVLKTGRWRRLRVLGSGGLAVVYLAEDMKGSLGKVALKVLRSQAQPVHAFELHREAFWSLTRLHCRQHVRYDPLRAKLFVKYLEDHTGFDRQGALESFEEHRRRHEAEDFDWTEIRSFATRPYVVMEYLPGQVLWDILSQRLKTSPITSEERQAILIQVAKACLYLQEHQLIHRDLRPCNLQLCRRGRQCQVKLMDLGVMIAAEPALRASCSLAVRVFGAQRSPKEGYDWLPPEV</sequence>
<dbReference type="Gene3D" id="3.30.200.20">
    <property type="entry name" value="Phosphorylase Kinase, domain 1"/>
    <property type="match status" value="1"/>
</dbReference>
<dbReference type="PANTHER" id="PTHR24348:SF22">
    <property type="entry name" value="NON-SPECIFIC SERINE_THREONINE PROTEIN KINASE"/>
    <property type="match status" value="1"/>
</dbReference>
<dbReference type="InterPro" id="IPR011009">
    <property type="entry name" value="Kinase-like_dom_sf"/>
</dbReference>
<accession>A0ABP0PCR7</accession>
<evidence type="ECO:0000256" key="1">
    <source>
        <dbReference type="ARBA" id="ARBA00022679"/>
    </source>
</evidence>
<name>A0ABP0PCR7_9DINO</name>
<keyword evidence="7" id="KW-1185">Reference proteome</keyword>
<dbReference type="Proteomes" id="UP001642484">
    <property type="component" value="Unassembled WGS sequence"/>
</dbReference>
<dbReference type="SUPFAM" id="SSF56112">
    <property type="entry name" value="Protein kinase-like (PK-like)"/>
    <property type="match status" value="1"/>
</dbReference>
<evidence type="ECO:0000256" key="4">
    <source>
        <dbReference type="ARBA" id="ARBA00022840"/>
    </source>
</evidence>
<evidence type="ECO:0000313" key="7">
    <source>
        <dbReference type="Proteomes" id="UP001642484"/>
    </source>
</evidence>
<dbReference type="SMART" id="SM00220">
    <property type="entry name" value="S_TKc"/>
    <property type="match status" value="1"/>
</dbReference>
<comment type="caution">
    <text evidence="6">The sequence shown here is derived from an EMBL/GenBank/DDBJ whole genome shotgun (WGS) entry which is preliminary data.</text>
</comment>